<dbReference type="PANTHER" id="PTHR43591:SF10">
    <property type="entry name" value="ABC TRANSMEMBRANE TYPE-1 DOMAIN-CONTAINING PROTEIN-RELATED"/>
    <property type="match status" value="1"/>
</dbReference>
<sequence>MLLPTISIGAWWWQDATYELADCGDAPVGGTQERRMRALVLNTKVPSWKVSFQSYVGYGRTDTRSGGRLWRACEVELNFRPVPVLFINNPGIQKRGGCTIDPKFPSPANPTVWIQTQIPPSTRVELNSEPVLRESIYLIRVCLQKTSRRFVPSITMPFTPHESPSPSEPAPSVSPASAETPVDAPGPIAIDTFGDDTNSEFDEELSDLTSLSSSVLEFEYENGRRYCSTRSGSYMMPNDEEEQDRMDITHHIWLMLLGGELYNAPITSSPQNILDLGTGTGIWALDIAEKFPGAHVIGNDISPIQPTWVAPNIEFIVEDFESDWQYKLNHFDFIHARCLAGCVTDWPGFLRRIYYHVKPGGYFESHESAVWARSDDGSLKEDSALMEWQQAVNFAGEKSGRELNIYHKLKNWMIEAGFEDVSLSVYALPFSPWPRAPHLKALGKYQAVQLQQAIDSYSLRLYTQVLGWNPDVAKIHNAMVKRELRDKKLHAYVQTYSPNQPPLWPEYLY</sequence>
<evidence type="ECO:0008006" key="4">
    <source>
        <dbReference type="Google" id="ProtNLM"/>
    </source>
</evidence>
<dbReference type="CDD" id="cd02440">
    <property type="entry name" value="AdoMet_MTases"/>
    <property type="match status" value="1"/>
</dbReference>
<proteinExistence type="predicted"/>
<evidence type="ECO:0000313" key="3">
    <source>
        <dbReference type="Proteomes" id="UP001147746"/>
    </source>
</evidence>
<dbReference type="InterPro" id="IPR029063">
    <property type="entry name" value="SAM-dependent_MTases_sf"/>
</dbReference>
<gene>
    <name evidence="2" type="ORF">N7476_002412</name>
</gene>
<dbReference type="PANTHER" id="PTHR43591">
    <property type="entry name" value="METHYLTRANSFERASE"/>
    <property type="match status" value="1"/>
</dbReference>
<dbReference type="AlphaFoldDB" id="A0A9W9Q6J7"/>
<dbReference type="Gene3D" id="3.40.50.150">
    <property type="entry name" value="Vaccinia Virus protein VP39"/>
    <property type="match status" value="1"/>
</dbReference>
<organism evidence="2 3">
    <name type="scientific">Penicillium atrosanguineum</name>
    <dbReference type="NCBI Taxonomy" id="1132637"/>
    <lineage>
        <taxon>Eukaryota</taxon>
        <taxon>Fungi</taxon>
        <taxon>Dikarya</taxon>
        <taxon>Ascomycota</taxon>
        <taxon>Pezizomycotina</taxon>
        <taxon>Eurotiomycetes</taxon>
        <taxon>Eurotiomycetidae</taxon>
        <taxon>Eurotiales</taxon>
        <taxon>Aspergillaceae</taxon>
        <taxon>Penicillium</taxon>
    </lineage>
</organism>
<dbReference type="EMBL" id="JAPZBO010000002">
    <property type="protein sequence ID" value="KAJ5323812.1"/>
    <property type="molecule type" value="Genomic_DNA"/>
</dbReference>
<dbReference type="SUPFAM" id="SSF53335">
    <property type="entry name" value="S-adenosyl-L-methionine-dependent methyltransferases"/>
    <property type="match status" value="1"/>
</dbReference>
<dbReference type="Pfam" id="PF13489">
    <property type="entry name" value="Methyltransf_23"/>
    <property type="match status" value="1"/>
</dbReference>
<feature type="compositionally biased region" description="Low complexity" evidence="1">
    <location>
        <begin position="160"/>
        <end position="179"/>
    </location>
</feature>
<keyword evidence="3" id="KW-1185">Reference proteome</keyword>
<evidence type="ECO:0000256" key="1">
    <source>
        <dbReference type="SAM" id="MobiDB-lite"/>
    </source>
</evidence>
<reference evidence="2" key="2">
    <citation type="journal article" date="2023" name="IMA Fungus">
        <title>Comparative genomic study of the Penicillium genus elucidates a diverse pangenome and 15 lateral gene transfer events.</title>
        <authorList>
            <person name="Petersen C."/>
            <person name="Sorensen T."/>
            <person name="Nielsen M.R."/>
            <person name="Sondergaard T.E."/>
            <person name="Sorensen J.L."/>
            <person name="Fitzpatrick D.A."/>
            <person name="Frisvad J.C."/>
            <person name="Nielsen K.L."/>
        </authorList>
    </citation>
    <scope>NUCLEOTIDE SEQUENCE</scope>
    <source>
        <strain evidence="2">IBT 21472</strain>
    </source>
</reference>
<name>A0A9W9Q6J7_9EURO</name>
<feature type="region of interest" description="Disordered" evidence="1">
    <location>
        <begin position="156"/>
        <end position="185"/>
    </location>
</feature>
<dbReference type="GO" id="GO:0008168">
    <property type="term" value="F:methyltransferase activity"/>
    <property type="evidence" value="ECO:0007669"/>
    <property type="project" value="TreeGrafter"/>
</dbReference>
<dbReference type="Proteomes" id="UP001147746">
    <property type="component" value="Unassembled WGS sequence"/>
</dbReference>
<comment type="caution">
    <text evidence="2">The sequence shown here is derived from an EMBL/GenBank/DDBJ whole genome shotgun (WGS) entry which is preliminary data.</text>
</comment>
<reference evidence="2" key="1">
    <citation type="submission" date="2022-12" db="EMBL/GenBank/DDBJ databases">
        <authorList>
            <person name="Petersen C."/>
        </authorList>
    </citation>
    <scope>NUCLEOTIDE SEQUENCE</scope>
    <source>
        <strain evidence="2">IBT 21472</strain>
    </source>
</reference>
<protein>
    <recommendedName>
        <fullName evidence="4">S-adenosyl-L-methionine-dependent methyltransferase</fullName>
    </recommendedName>
</protein>
<accession>A0A9W9Q6J7</accession>
<evidence type="ECO:0000313" key="2">
    <source>
        <dbReference type="EMBL" id="KAJ5323812.1"/>
    </source>
</evidence>